<protein>
    <submittedName>
        <fullName evidence="1">Uncharacterized protein</fullName>
    </submittedName>
</protein>
<evidence type="ECO:0000313" key="2">
    <source>
        <dbReference type="Proteomes" id="UP000346198"/>
    </source>
</evidence>
<reference evidence="1 2" key="1">
    <citation type="submission" date="2019-04" db="EMBL/GenBank/DDBJ databases">
        <authorList>
            <person name="Van Vliet M D."/>
        </authorList>
    </citation>
    <scope>NUCLEOTIDE SEQUENCE [LARGE SCALE GENOMIC DNA]</scope>
    <source>
        <strain evidence="1 2">F21</strain>
    </source>
</reference>
<dbReference type="RefSeq" id="WP_136062470.1">
    <property type="nucleotide sequence ID" value="NZ_CAAHFH010000002.1"/>
</dbReference>
<sequence length="123" mass="13847">MKELTPDLFKKALLAERGAISDRHRAMLKAHYQADEHTLTATELAAAARYDNYSAANLHYGKLGKLLGAHLPFEPNKKEGGTPIWITILAVGDPETPEGEHYRWIMRPELVQALKELPWGMDK</sequence>
<keyword evidence="2" id="KW-1185">Reference proteome</keyword>
<dbReference type="Proteomes" id="UP000346198">
    <property type="component" value="Unassembled WGS sequence"/>
</dbReference>
<gene>
    <name evidence="1" type="ORF">SCARR_03043</name>
</gene>
<dbReference type="EMBL" id="CAAHFH010000002">
    <property type="protein sequence ID" value="VGO20975.1"/>
    <property type="molecule type" value="Genomic_DNA"/>
</dbReference>
<evidence type="ECO:0000313" key="1">
    <source>
        <dbReference type="EMBL" id="VGO20975.1"/>
    </source>
</evidence>
<name>A0A6C2UL57_9BACT</name>
<proteinExistence type="predicted"/>
<dbReference type="AlphaFoldDB" id="A0A6C2UL57"/>
<organism evidence="1 2">
    <name type="scientific">Pontiella sulfatireligans</name>
    <dbReference type="NCBI Taxonomy" id="2750658"/>
    <lineage>
        <taxon>Bacteria</taxon>
        <taxon>Pseudomonadati</taxon>
        <taxon>Kiritimatiellota</taxon>
        <taxon>Kiritimatiellia</taxon>
        <taxon>Kiritimatiellales</taxon>
        <taxon>Pontiellaceae</taxon>
        <taxon>Pontiella</taxon>
    </lineage>
</organism>
<accession>A0A6C2UL57</accession>